<organism evidence="6 7">
    <name type="scientific">Fulvivirga sediminis</name>
    <dbReference type="NCBI Taxonomy" id="2803949"/>
    <lineage>
        <taxon>Bacteria</taxon>
        <taxon>Pseudomonadati</taxon>
        <taxon>Bacteroidota</taxon>
        <taxon>Cytophagia</taxon>
        <taxon>Cytophagales</taxon>
        <taxon>Fulvivirgaceae</taxon>
        <taxon>Fulvivirga</taxon>
    </lineage>
</organism>
<accession>A0A937JX97</accession>
<dbReference type="GO" id="GO:0016020">
    <property type="term" value="C:membrane"/>
    <property type="evidence" value="ECO:0007669"/>
    <property type="project" value="UniProtKB-SubCell"/>
</dbReference>
<evidence type="ECO:0000313" key="7">
    <source>
        <dbReference type="Proteomes" id="UP000659388"/>
    </source>
</evidence>
<evidence type="ECO:0000256" key="3">
    <source>
        <dbReference type="ARBA" id="ARBA00022989"/>
    </source>
</evidence>
<comment type="caution">
    <text evidence="6">The sequence shown here is derived from an EMBL/GenBank/DDBJ whole genome shotgun (WGS) entry which is preliminary data.</text>
</comment>
<gene>
    <name evidence="6" type="ORF">JL102_04020</name>
</gene>
<keyword evidence="7" id="KW-1185">Reference proteome</keyword>
<evidence type="ECO:0000256" key="1">
    <source>
        <dbReference type="ARBA" id="ARBA00004141"/>
    </source>
</evidence>
<sequence length="138" mass="15222">MKRKILFVVALLYGLLFINAGLNKFFNYMPMPEELPEAAINAMKAMSQISWLMPLIGITEIIGGTLFIIPKLRALGALVILPILIGIVLFNTITDTSGLPVSIALVIIEAWIIIENKHKYMPLILKSKKADPESESAS</sequence>
<dbReference type="AlphaFoldDB" id="A0A937JX97"/>
<evidence type="ECO:0000313" key="6">
    <source>
        <dbReference type="EMBL" id="MBL3655283.1"/>
    </source>
</evidence>
<evidence type="ECO:0000256" key="5">
    <source>
        <dbReference type="SAM" id="Phobius"/>
    </source>
</evidence>
<protein>
    <submittedName>
        <fullName evidence="6">DoxX family membrane protein</fullName>
    </submittedName>
</protein>
<keyword evidence="4 5" id="KW-0472">Membrane</keyword>
<feature type="transmembrane region" description="Helical" evidence="5">
    <location>
        <begin position="74"/>
        <end position="91"/>
    </location>
</feature>
<dbReference type="Proteomes" id="UP000659388">
    <property type="component" value="Unassembled WGS sequence"/>
</dbReference>
<name>A0A937JX97_9BACT</name>
<keyword evidence="2 5" id="KW-0812">Transmembrane</keyword>
<proteinExistence type="predicted"/>
<dbReference type="InterPro" id="IPR032808">
    <property type="entry name" value="DoxX"/>
</dbReference>
<comment type="subcellular location">
    <subcellularLocation>
        <location evidence="1">Membrane</location>
        <topology evidence="1">Multi-pass membrane protein</topology>
    </subcellularLocation>
</comment>
<reference evidence="6" key="1">
    <citation type="submission" date="2021-01" db="EMBL/GenBank/DDBJ databases">
        <title>Fulvivirga kasyanovii gen. nov., sp nov., a novel member of the phylum Bacteroidetes isolated from seawater in a mussel farm.</title>
        <authorList>
            <person name="Zhao L.-H."/>
            <person name="Wang Z.-J."/>
        </authorList>
    </citation>
    <scope>NUCLEOTIDE SEQUENCE</scope>
    <source>
        <strain evidence="6">2943</strain>
    </source>
</reference>
<evidence type="ECO:0000256" key="4">
    <source>
        <dbReference type="ARBA" id="ARBA00023136"/>
    </source>
</evidence>
<dbReference type="EMBL" id="JAESIY010000002">
    <property type="protein sequence ID" value="MBL3655283.1"/>
    <property type="molecule type" value="Genomic_DNA"/>
</dbReference>
<evidence type="ECO:0000256" key="2">
    <source>
        <dbReference type="ARBA" id="ARBA00022692"/>
    </source>
</evidence>
<dbReference type="Pfam" id="PF07681">
    <property type="entry name" value="DoxX"/>
    <property type="match status" value="1"/>
</dbReference>
<dbReference type="RefSeq" id="WP_202242852.1">
    <property type="nucleotide sequence ID" value="NZ_JAESIY010000002.1"/>
</dbReference>
<feature type="transmembrane region" description="Helical" evidence="5">
    <location>
        <begin position="51"/>
        <end position="69"/>
    </location>
</feature>
<keyword evidence="3 5" id="KW-1133">Transmembrane helix</keyword>
<feature type="transmembrane region" description="Helical" evidence="5">
    <location>
        <begin position="97"/>
        <end position="114"/>
    </location>
</feature>